<feature type="transmembrane region" description="Helical" evidence="2">
    <location>
        <begin position="307"/>
        <end position="332"/>
    </location>
</feature>
<feature type="transmembrane region" description="Helical" evidence="2">
    <location>
        <begin position="153"/>
        <end position="175"/>
    </location>
</feature>
<dbReference type="PANTHER" id="PTHR34473:SF2">
    <property type="entry name" value="UPF0699 TRANSMEMBRANE PROTEIN YDBT"/>
    <property type="match status" value="1"/>
</dbReference>
<feature type="domain" description="YdbS-like PH" evidence="3">
    <location>
        <begin position="534"/>
        <end position="604"/>
    </location>
</feature>
<reference evidence="4 5" key="1">
    <citation type="submission" date="2018-03" db="EMBL/GenBank/DDBJ databases">
        <title>Genomic Encyclopedia of Archaeal and Bacterial Type Strains, Phase II (KMG-II): from individual species to whole genera.</title>
        <authorList>
            <person name="Goeker M."/>
        </authorList>
    </citation>
    <scope>NUCLEOTIDE SEQUENCE [LARGE SCALE GENOMIC DNA]</scope>
    <source>
        <strain evidence="4 5">DSM 45312</strain>
    </source>
</reference>
<dbReference type="RefSeq" id="WP_106586944.1">
    <property type="nucleotide sequence ID" value="NZ_PYGA01000039.1"/>
</dbReference>
<accession>A0A2P8CGV1</accession>
<name>A0A2P8CGV1_9ACTN</name>
<feature type="transmembrane region" description="Helical" evidence="2">
    <location>
        <begin position="515"/>
        <end position="533"/>
    </location>
</feature>
<keyword evidence="5" id="KW-1185">Reference proteome</keyword>
<proteinExistence type="predicted"/>
<dbReference type="EMBL" id="PYGA01000039">
    <property type="protein sequence ID" value="PSK84215.1"/>
    <property type="molecule type" value="Genomic_DNA"/>
</dbReference>
<keyword evidence="2" id="KW-0472">Membrane</keyword>
<keyword evidence="2" id="KW-0812">Transmembrane</keyword>
<sequence length="632" mass="65643">MTAPDPAVPEGAGGADAAPPERPAPDAAGPAAEGAGAPPAEAAPRPGTDAAARPDGGPAPDTAPAPGAEDADPDPDPAPGHEDADRAPDTDPASDPAPGVEDAGAGPPPPPEEPEHRLSPLTMVTAPISYLKGLIVPMGAAVIAGSYNVNPWLLGSAAVAFAGMLVSGLVTYRTFHYRVGAERFEIRKGLISRSRRTIPLERIRGVDITSTLLHRALGLSVVKIEAAAGGGGSEEGKLDAVSRAEADRLRDLLLRRKAALTAPQGAPAPDGDPTAAQPAEADRPPGEQHPTVAEPAETVYFTMPRTWYLYAVLSLAYLLTPFAAIAAVLGFIGQNLDGLGAMFDPEEAVTAAEEIAQSATIVLVGLLVAAVLLLLVLMPVFAVVSYAITHWGFTLLRRGDSLVAERGLFTRRSVTLEHRRIRGHELADNPLQRTRSAVRLSAIVTGLGDTATRAALLPIGDRATVMGIVDRALAPFTGTLRPHPAAARSRRLFRAIAPWTALAAAAAVWGAYPAAILFAVLALLGIPLGIDRYRSLGHGFDGRLVSVRSGSLSRDQAVVESDAIIGWTWKQSLFQRRAEVANLHLSVGAGAGSYVAVDADFAESVAFASGITGPMVRPFLAEQPPGERTGAP</sequence>
<keyword evidence="2" id="KW-1133">Transmembrane helix</keyword>
<evidence type="ECO:0000313" key="5">
    <source>
        <dbReference type="Proteomes" id="UP000240542"/>
    </source>
</evidence>
<dbReference type="PANTHER" id="PTHR34473">
    <property type="entry name" value="UPF0699 TRANSMEMBRANE PROTEIN YDBS"/>
    <property type="match status" value="1"/>
</dbReference>
<protein>
    <submittedName>
        <fullName evidence="4">Putative membrane protein</fullName>
    </submittedName>
</protein>
<dbReference type="Proteomes" id="UP000240542">
    <property type="component" value="Unassembled WGS sequence"/>
</dbReference>
<comment type="caution">
    <text evidence="4">The sequence shown here is derived from an EMBL/GenBank/DDBJ whole genome shotgun (WGS) entry which is preliminary data.</text>
</comment>
<feature type="compositionally biased region" description="Low complexity" evidence="1">
    <location>
        <begin position="25"/>
        <end position="68"/>
    </location>
</feature>
<gene>
    <name evidence="4" type="ORF">CLV63_13934</name>
</gene>
<feature type="region of interest" description="Disordered" evidence="1">
    <location>
        <begin position="1"/>
        <end position="117"/>
    </location>
</feature>
<feature type="transmembrane region" description="Helical" evidence="2">
    <location>
        <begin position="361"/>
        <end position="388"/>
    </location>
</feature>
<dbReference type="AlphaFoldDB" id="A0A2P8CGV1"/>
<feature type="domain" description="YdbS-like PH" evidence="3">
    <location>
        <begin position="172"/>
        <end position="253"/>
    </location>
</feature>
<feature type="compositionally biased region" description="Low complexity" evidence="1">
    <location>
        <begin position="1"/>
        <end position="18"/>
    </location>
</feature>
<feature type="compositionally biased region" description="Low complexity" evidence="1">
    <location>
        <begin position="90"/>
        <end position="105"/>
    </location>
</feature>
<evidence type="ECO:0000259" key="3">
    <source>
        <dbReference type="Pfam" id="PF03703"/>
    </source>
</evidence>
<dbReference type="Pfam" id="PF03703">
    <property type="entry name" value="bPH_2"/>
    <property type="match status" value="2"/>
</dbReference>
<feature type="region of interest" description="Disordered" evidence="1">
    <location>
        <begin position="262"/>
        <end position="293"/>
    </location>
</feature>
<feature type="compositionally biased region" description="Basic and acidic residues" evidence="1">
    <location>
        <begin position="79"/>
        <end position="89"/>
    </location>
</feature>
<evidence type="ECO:0000256" key="2">
    <source>
        <dbReference type="SAM" id="Phobius"/>
    </source>
</evidence>
<dbReference type="InterPro" id="IPR005182">
    <property type="entry name" value="YdbS-like_PH"/>
</dbReference>
<feature type="compositionally biased region" description="Low complexity" evidence="1">
    <location>
        <begin position="262"/>
        <end position="279"/>
    </location>
</feature>
<evidence type="ECO:0000256" key="1">
    <source>
        <dbReference type="SAM" id="MobiDB-lite"/>
    </source>
</evidence>
<dbReference type="OrthoDB" id="4121259at2"/>
<organism evidence="4 5">
    <name type="scientific">Murinocardiopsis flavida</name>
    <dbReference type="NCBI Taxonomy" id="645275"/>
    <lineage>
        <taxon>Bacteria</taxon>
        <taxon>Bacillati</taxon>
        <taxon>Actinomycetota</taxon>
        <taxon>Actinomycetes</taxon>
        <taxon>Streptosporangiales</taxon>
        <taxon>Nocardiopsidaceae</taxon>
        <taxon>Murinocardiopsis</taxon>
    </lineage>
</organism>
<evidence type="ECO:0000313" key="4">
    <source>
        <dbReference type="EMBL" id="PSK84215.1"/>
    </source>
</evidence>